<keyword evidence="4" id="KW-0862">Zinc</keyword>
<dbReference type="EMBL" id="JABEYC010000124">
    <property type="protein sequence ID" value="KAF4982354.1"/>
    <property type="molecule type" value="Genomic_DNA"/>
</dbReference>
<dbReference type="Pfam" id="PF13688">
    <property type="entry name" value="Reprolysin_5"/>
    <property type="match status" value="1"/>
</dbReference>
<feature type="region of interest" description="Disordered" evidence="5">
    <location>
        <begin position="531"/>
        <end position="571"/>
    </location>
</feature>
<dbReference type="PANTHER" id="PTHR11905">
    <property type="entry name" value="ADAM A DISINTEGRIN AND METALLOPROTEASE DOMAIN"/>
    <property type="match status" value="1"/>
</dbReference>
<dbReference type="Proteomes" id="UP000635477">
    <property type="component" value="Unassembled WGS sequence"/>
</dbReference>
<feature type="active site" evidence="4">
    <location>
        <position position="296"/>
    </location>
</feature>
<name>A0A8H4URW7_9HYPO</name>
<dbReference type="GO" id="GO:0006508">
    <property type="term" value="P:proteolysis"/>
    <property type="evidence" value="ECO:0007669"/>
    <property type="project" value="InterPro"/>
</dbReference>
<keyword evidence="6" id="KW-0472">Membrane</keyword>
<feature type="compositionally biased region" description="Basic and acidic residues" evidence="5">
    <location>
        <begin position="97"/>
        <end position="115"/>
    </location>
</feature>
<keyword evidence="6" id="KW-0812">Transmembrane</keyword>
<feature type="transmembrane region" description="Helical" evidence="6">
    <location>
        <begin position="499"/>
        <end position="523"/>
    </location>
</feature>
<evidence type="ECO:0000313" key="9">
    <source>
        <dbReference type="EMBL" id="KAF4982354.1"/>
    </source>
</evidence>
<dbReference type="Pfam" id="PF00200">
    <property type="entry name" value="Disintegrin"/>
    <property type="match status" value="1"/>
</dbReference>
<dbReference type="PANTHER" id="PTHR11905:SF159">
    <property type="entry name" value="ADAM METALLOPROTEASE"/>
    <property type="match status" value="1"/>
</dbReference>
<keyword evidence="1" id="KW-1015">Disulfide bond</keyword>
<comment type="function">
    <text evidence="2">Probable zinc protease.</text>
</comment>
<dbReference type="GO" id="GO:0046872">
    <property type="term" value="F:metal ion binding"/>
    <property type="evidence" value="ECO:0007669"/>
    <property type="project" value="UniProtKB-KW"/>
</dbReference>
<protein>
    <recommendedName>
        <fullName evidence="3">Disintegrin and metalloproteinase domain-containing protein B</fullName>
    </recommendedName>
</protein>
<feature type="domain" description="Disintegrin" evidence="7">
    <location>
        <begin position="382"/>
        <end position="472"/>
    </location>
</feature>
<feature type="domain" description="Peptidase M12B" evidence="8">
    <location>
        <begin position="142"/>
        <end position="354"/>
    </location>
</feature>
<dbReference type="SMART" id="SM00050">
    <property type="entry name" value="DISIN"/>
    <property type="match status" value="1"/>
</dbReference>
<keyword evidence="4" id="KW-0479">Metal-binding</keyword>
<evidence type="ECO:0000256" key="5">
    <source>
        <dbReference type="SAM" id="MobiDB-lite"/>
    </source>
</evidence>
<keyword evidence="6" id="KW-1133">Transmembrane helix</keyword>
<dbReference type="InterPro" id="IPR036436">
    <property type="entry name" value="Disintegrin_dom_sf"/>
</dbReference>
<feature type="binding site" evidence="4">
    <location>
        <position position="305"/>
    </location>
    <ligand>
        <name>Zn(2+)</name>
        <dbReference type="ChEBI" id="CHEBI:29105"/>
        <note>catalytic</note>
    </ligand>
</feature>
<dbReference type="InterPro" id="IPR001590">
    <property type="entry name" value="Peptidase_M12B"/>
</dbReference>
<comment type="caution">
    <text evidence="9">The sequence shown here is derived from an EMBL/GenBank/DDBJ whole genome shotgun (WGS) entry which is preliminary data.</text>
</comment>
<evidence type="ECO:0000256" key="6">
    <source>
        <dbReference type="SAM" id="Phobius"/>
    </source>
</evidence>
<feature type="binding site" evidence="4">
    <location>
        <position position="299"/>
    </location>
    <ligand>
        <name>Zn(2+)</name>
        <dbReference type="ChEBI" id="CHEBI:29105"/>
        <note>catalytic</note>
    </ligand>
</feature>
<dbReference type="AlphaFoldDB" id="A0A8H4URW7"/>
<dbReference type="Gene3D" id="4.10.70.10">
    <property type="entry name" value="Disintegrin domain"/>
    <property type="match status" value="1"/>
</dbReference>
<evidence type="ECO:0000256" key="1">
    <source>
        <dbReference type="ARBA" id="ARBA00023157"/>
    </source>
</evidence>
<reference evidence="9" key="1">
    <citation type="journal article" date="2020" name="BMC Genomics">
        <title>Correction to: Identification and distribution of gene clusters required for synthesis of sphingolipid metabolism inhibitors in diverse species of the filamentous fungus Fusarium.</title>
        <authorList>
            <person name="Kim H.S."/>
            <person name="Lohmar J.M."/>
            <person name="Busman M."/>
            <person name="Brown D.W."/>
            <person name="Naumann T.A."/>
            <person name="Divon H.H."/>
            <person name="Lysoe E."/>
            <person name="Uhlig S."/>
            <person name="Proctor R.H."/>
        </authorList>
    </citation>
    <scope>NUCLEOTIDE SEQUENCE</scope>
    <source>
        <strain evidence="9">NRRL 22465</strain>
    </source>
</reference>
<dbReference type="InterPro" id="IPR001762">
    <property type="entry name" value="Disintegrin_dom"/>
</dbReference>
<feature type="region of interest" description="Disordered" evidence="5">
    <location>
        <begin position="63"/>
        <end position="133"/>
    </location>
</feature>
<sequence length="571" mass="60578">MLRPRGEQYLLEGAFTLDGDHYHISLDSNLRSVRLSRKDLLPKTNSPYMVVWKDSDTVEHEHDGMVSQRSFSNGSLCTAETPDLRLQPGHPSPFQSSKDRNAPGHGRFERFRRQDGLVPDGDMDGFNPTDSIGSNAGCPSSRLVALIGITTDCTYTAEFDSVDDARENIISQINIASQVYEDTFNIALAIRNLTISGSSCPSDASPATPWNRACTANIDISERLTLFSEWRNQFRDGNAAWTLLSACESGSSVGMAWIANLCSDGGSRSFRGGRSSVAATNVVVRTGSEWQVFAHELAHNFGATHDCTSDTCGSGSSPSDNCCPLSASACDAEGQYIMNPRSSRQIEGFSPCTLGTICSAIGDRRIDTSCLVSEDEVPDINDSQCGNGIVEPGEACDCGGELGCSADSCCDPDTCQLRDGAACDPDSDACCTDQCQVAQSGLVCRESTGSCDPEETCDGSSSICPQDAQECDDNGNGRGSGDGRGGSDSSWFDRNRTAVIASSASVGGVIVILIAVCAVTACVRRSKRKGGKRLKKNSPFVDEPGVPPQAPPTATGETPVPSVPPTAHRYA</sequence>
<evidence type="ECO:0000259" key="7">
    <source>
        <dbReference type="PROSITE" id="PS50214"/>
    </source>
</evidence>
<evidence type="ECO:0000256" key="3">
    <source>
        <dbReference type="ARBA" id="ARBA00074021"/>
    </source>
</evidence>
<feature type="binding site" evidence="4">
    <location>
        <position position="295"/>
    </location>
    <ligand>
        <name>Zn(2+)</name>
        <dbReference type="ChEBI" id="CHEBI:29105"/>
        <note>catalytic</note>
    </ligand>
</feature>
<dbReference type="PROSITE" id="PS50215">
    <property type="entry name" value="ADAM_MEPRO"/>
    <property type="match status" value="1"/>
</dbReference>
<dbReference type="SUPFAM" id="SSF55486">
    <property type="entry name" value="Metalloproteases ('zincins'), catalytic domain"/>
    <property type="match status" value="1"/>
</dbReference>
<evidence type="ECO:0000256" key="2">
    <source>
        <dbReference type="ARBA" id="ARBA00056552"/>
    </source>
</evidence>
<reference evidence="9" key="2">
    <citation type="submission" date="2020-05" db="EMBL/GenBank/DDBJ databases">
        <authorList>
            <person name="Kim H.-S."/>
            <person name="Proctor R.H."/>
            <person name="Brown D.W."/>
        </authorList>
    </citation>
    <scope>NUCLEOTIDE SEQUENCE</scope>
    <source>
        <strain evidence="9">NRRL 22465</strain>
    </source>
</reference>
<accession>A0A8H4URW7</accession>
<organism evidence="9 10">
    <name type="scientific">Fusarium zealandicum</name>
    <dbReference type="NCBI Taxonomy" id="1053134"/>
    <lineage>
        <taxon>Eukaryota</taxon>
        <taxon>Fungi</taxon>
        <taxon>Dikarya</taxon>
        <taxon>Ascomycota</taxon>
        <taxon>Pezizomycotina</taxon>
        <taxon>Sordariomycetes</taxon>
        <taxon>Hypocreomycetidae</taxon>
        <taxon>Hypocreales</taxon>
        <taxon>Nectriaceae</taxon>
        <taxon>Fusarium</taxon>
        <taxon>Fusarium staphyleae species complex</taxon>
    </lineage>
</organism>
<dbReference type="InterPro" id="IPR024079">
    <property type="entry name" value="MetalloPept_cat_dom_sf"/>
</dbReference>
<evidence type="ECO:0000256" key="4">
    <source>
        <dbReference type="PROSITE-ProRule" id="PRU00276"/>
    </source>
</evidence>
<dbReference type="PROSITE" id="PS50214">
    <property type="entry name" value="DISINTEGRIN_2"/>
    <property type="match status" value="1"/>
</dbReference>
<dbReference type="GO" id="GO:0004222">
    <property type="term" value="F:metalloendopeptidase activity"/>
    <property type="evidence" value="ECO:0007669"/>
    <property type="project" value="InterPro"/>
</dbReference>
<evidence type="ECO:0000313" key="10">
    <source>
        <dbReference type="Proteomes" id="UP000635477"/>
    </source>
</evidence>
<dbReference type="SUPFAM" id="SSF57552">
    <property type="entry name" value="Blood coagulation inhibitor (disintegrin)"/>
    <property type="match status" value="1"/>
</dbReference>
<gene>
    <name evidence="9" type="ORF">FZEAL_2006</name>
</gene>
<dbReference type="CDD" id="cd04271">
    <property type="entry name" value="ZnMc_ADAM_fungal"/>
    <property type="match status" value="1"/>
</dbReference>
<dbReference type="FunFam" id="4.10.70.10:FF:000003">
    <property type="entry name" value="Disintegrin and metalloproteinase domain-containing protein 17"/>
    <property type="match status" value="1"/>
</dbReference>
<evidence type="ECO:0000259" key="8">
    <source>
        <dbReference type="PROSITE" id="PS50215"/>
    </source>
</evidence>
<feature type="compositionally biased region" description="Polar residues" evidence="5">
    <location>
        <begin position="67"/>
        <end position="78"/>
    </location>
</feature>
<dbReference type="OrthoDB" id="5951731at2759"/>
<dbReference type="InterPro" id="IPR034028">
    <property type="entry name" value="ZnMc_ADAM_fungal"/>
</dbReference>
<keyword evidence="10" id="KW-1185">Reference proteome</keyword>
<comment type="caution">
    <text evidence="4">Lacks conserved residue(s) required for the propagation of feature annotation.</text>
</comment>
<proteinExistence type="predicted"/>
<dbReference type="Gene3D" id="3.40.390.10">
    <property type="entry name" value="Collagenase (Catalytic Domain)"/>
    <property type="match status" value="1"/>
</dbReference>